<dbReference type="AlphaFoldDB" id="A0A6H2A2J2"/>
<dbReference type="EMBL" id="MT141820">
    <property type="protein sequence ID" value="QJA70783.1"/>
    <property type="molecule type" value="Genomic_DNA"/>
</dbReference>
<evidence type="ECO:0000313" key="3">
    <source>
        <dbReference type="EMBL" id="QJA70783.1"/>
    </source>
</evidence>
<proteinExistence type="predicted"/>
<evidence type="ECO:0000313" key="2">
    <source>
        <dbReference type="EMBL" id="QJA53871.1"/>
    </source>
</evidence>
<protein>
    <submittedName>
        <fullName evidence="2">Uncharacterized protein</fullName>
    </submittedName>
</protein>
<sequence length="84" mass="9311">MKDGLYKGASMGLTNNPERQGYDPAEQDTSTDRKIVDLLTNHLADLSEWEQHFLASCYSASPLTRKQHIVVSRLAKKFSSKGGA</sequence>
<name>A0A6H2A2J2_9ZZZZ</name>
<evidence type="ECO:0000313" key="4">
    <source>
        <dbReference type="EMBL" id="QJA92479.1"/>
    </source>
</evidence>
<feature type="region of interest" description="Disordered" evidence="1">
    <location>
        <begin position="1"/>
        <end position="31"/>
    </location>
</feature>
<gene>
    <name evidence="3" type="ORF">MM415A03562_0008</name>
    <name evidence="4" type="ORF">MM415B04650_0007</name>
    <name evidence="2" type="ORF">TM448A04119_0005</name>
</gene>
<organism evidence="2">
    <name type="scientific">viral metagenome</name>
    <dbReference type="NCBI Taxonomy" id="1070528"/>
    <lineage>
        <taxon>unclassified sequences</taxon>
        <taxon>metagenomes</taxon>
        <taxon>organismal metagenomes</taxon>
    </lineage>
</organism>
<accession>A0A6H2A2J2</accession>
<reference evidence="2" key="1">
    <citation type="submission" date="2020-03" db="EMBL/GenBank/DDBJ databases">
        <title>The deep terrestrial virosphere.</title>
        <authorList>
            <person name="Holmfeldt K."/>
            <person name="Nilsson E."/>
            <person name="Simone D."/>
            <person name="Lopez-Fernandez M."/>
            <person name="Wu X."/>
            <person name="de Brujin I."/>
            <person name="Lundin D."/>
            <person name="Andersson A."/>
            <person name="Bertilsson S."/>
            <person name="Dopson M."/>
        </authorList>
    </citation>
    <scope>NUCLEOTIDE SEQUENCE</scope>
    <source>
        <strain evidence="3">MM415A03562</strain>
        <strain evidence="4">MM415B04650</strain>
        <strain evidence="2">TM448A04119</strain>
    </source>
</reference>
<dbReference type="EMBL" id="MT143070">
    <property type="protein sequence ID" value="QJA92479.1"/>
    <property type="molecule type" value="Genomic_DNA"/>
</dbReference>
<dbReference type="EMBL" id="MT144458">
    <property type="protein sequence ID" value="QJA53871.1"/>
    <property type="molecule type" value="Genomic_DNA"/>
</dbReference>
<evidence type="ECO:0000256" key="1">
    <source>
        <dbReference type="SAM" id="MobiDB-lite"/>
    </source>
</evidence>